<keyword evidence="5" id="KW-1185">Reference proteome</keyword>
<feature type="region of interest" description="Disordered" evidence="3">
    <location>
        <begin position="51"/>
        <end position="84"/>
    </location>
</feature>
<feature type="region of interest" description="Disordered" evidence="3">
    <location>
        <begin position="201"/>
        <end position="221"/>
    </location>
</feature>
<comment type="subcellular location">
    <subcellularLocation>
        <location evidence="1">Nucleus</location>
    </subcellularLocation>
</comment>
<comment type="caution">
    <text evidence="4">The sequence shown here is derived from an EMBL/GenBank/DDBJ whole genome shotgun (WGS) entry which is preliminary data.</text>
</comment>
<dbReference type="PANTHER" id="PTHR47305">
    <property type="entry name" value="BEN DOMAIN-CONTAINING PROTEIN 2"/>
    <property type="match status" value="1"/>
</dbReference>
<protein>
    <submittedName>
        <fullName evidence="4">Uncharacterized protein</fullName>
    </submittedName>
</protein>
<accession>A0A5N3VCX3</accession>
<proteinExistence type="predicted"/>
<dbReference type="GO" id="GO:0005634">
    <property type="term" value="C:nucleus"/>
    <property type="evidence" value="ECO:0007669"/>
    <property type="project" value="UniProtKB-SubCell"/>
</dbReference>
<evidence type="ECO:0000256" key="1">
    <source>
        <dbReference type="ARBA" id="ARBA00004123"/>
    </source>
</evidence>
<name>A0A5N3VCX3_MUNRE</name>
<evidence type="ECO:0000313" key="4">
    <source>
        <dbReference type="EMBL" id="KAB0346146.1"/>
    </source>
</evidence>
<keyword evidence="2" id="KW-0539">Nucleus</keyword>
<dbReference type="AlphaFoldDB" id="A0A5N3VCX3"/>
<evidence type="ECO:0000313" key="5">
    <source>
        <dbReference type="Proteomes" id="UP000326062"/>
    </source>
</evidence>
<feature type="compositionally biased region" description="Polar residues" evidence="3">
    <location>
        <begin position="201"/>
        <end position="210"/>
    </location>
</feature>
<dbReference type="Proteomes" id="UP000326062">
    <property type="component" value="Unassembled WGS sequence"/>
</dbReference>
<reference evidence="4 5" key="1">
    <citation type="submission" date="2019-06" db="EMBL/GenBank/DDBJ databases">
        <title>Discovery of a novel chromosome fission-fusion reversal in muntjac.</title>
        <authorList>
            <person name="Mudd A.B."/>
            <person name="Bredeson J.V."/>
            <person name="Baum R."/>
            <person name="Hockemeyer D."/>
            <person name="Rokhsar D.S."/>
        </authorList>
    </citation>
    <scope>NUCLEOTIDE SEQUENCE [LARGE SCALE GENOMIC DNA]</scope>
    <source>
        <strain evidence="4">UCam_UCB_Mr</strain>
        <tissue evidence="4">Fibroblast cell line</tissue>
    </source>
</reference>
<feature type="non-terminal residue" evidence="4">
    <location>
        <position position="549"/>
    </location>
</feature>
<gene>
    <name evidence="4" type="ORF">FD755_024209</name>
</gene>
<organism evidence="4 5">
    <name type="scientific">Muntiacus reevesi</name>
    <name type="common">Reeves' muntjac</name>
    <name type="synonym">Cervus reevesi</name>
    <dbReference type="NCBI Taxonomy" id="9886"/>
    <lineage>
        <taxon>Eukaryota</taxon>
        <taxon>Metazoa</taxon>
        <taxon>Chordata</taxon>
        <taxon>Craniata</taxon>
        <taxon>Vertebrata</taxon>
        <taxon>Euteleostomi</taxon>
        <taxon>Mammalia</taxon>
        <taxon>Eutheria</taxon>
        <taxon>Laurasiatheria</taxon>
        <taxon>Artiodactyla</taxon>
        <taxon>Ruminantia</taxon>
        <taxon>Pecora</taxon>
        <taxon>Cervidae</taxon>
        <taxon>Muntiacinae</taxon>
        <taxon>Muntiacus</taxon>
    </lineage>
</organism>
<feature type="compositionally biased region" description="Low complexity" evidence="3">
    <location>
        <begin position="211"/>
        <end position="221"/>
    </location>
</feature>
<evidence type="ECO:0000256" key="2">
    <source>
        <dbReference type="ARBA" id="ARBA00023242"/>
    </source>
</evidence>
<dbReference type="EMBL" id="VCEB01002003">
    <property type="protein sequence ID" value="KAB0346146.1"/>
    <property type="molecule type" value="Genomic_DNA"/>
</dbReference>
<dbReference type="PANTHER" id="PTHR47305:SF3">
    <property type="entry name" value="BEN DOMAIN-CONTAINING PROTEIN 2"/>
    <property type="match status" value="1"/>
</dbReference>
<sequence>MDFSGFISHILIGIEGLCTQRFCKNLSELTDVINSQINHLRGIVSEMQRSLGRPQTLPHGDGNPPSPAQRQENDAETNPGGISLQSAASPELQQLAPSESLSLPRIVSTFSLQPSHDLDSPFPRLTLSSIFSEGDEHINSDLSSAQDTLAELTADLPQAESSLPDNFETVRYSTINNRMNPDTALPSLCIAPNFEVAETSLENSPETMSYSTLSGDDSDPSSLSVNLSPNFGEFQITHSVEKFILTQMPIKEETGVENSSQTVYYPALLGNIIGSGTDSASHSVPPNFANLSFLQVILIEMPGQAETTVDNSYQIVGNETVVGSDSNPDTGSSPLSFPSSASLSITNSWSPPKPMSIVLVMPSNHLILSRPPLLLPSIFPSIRVFSNESALRIRWPKYWKTSLESDTPMMNQLPFLEYDSAEDASYIFIPSDFAIVKESSTEMNPEAENHASVIKNDSYQQIDSESFFLTSEFDISESHLVARSNTERSYVPFTQYLPIVVFCKNIPCIYMCSPSRSPLPPPSPSHPSGSSHIFVSMLFSQNIPPLPSP</sequence>
<evidence type="ECO:0000256" key="3">
    <source>
        <dbReference type="SAM" id="MobiDB-lite"/>
    </source>
</evidence>